<evidence type="ECO:0000313" key="4">
    <source>
        <dbReference type="Proteomes" id="UP000515264"/>
    </source>
</evidence>
<evidence type="ECO:0000313" key="3">
    <source>
        <dbReference type="Proteomes" id="UP000184774"/>
    </source>
</evidence>
<evidence type="ECO:0000313" key="2">
    <source>
        <dbReference type="EMBL" id="SIO93440.1"/>
    </source>
</evidence>
<dbReference type="Proteomes" id="UP000515264">
    <property type="component" value="Chromosome 2"/>
</dbReference>
<dbReference type="EMBL" id="FSSB01000008">
    <property type="protein sequence ID" value="SIO93440.1"/>
    <property type="molecule type" value="Genomic_DNA"/>
</dbReference>
<protein>
    <submittedName>
        <fullName evidence="2">Uncharacterized protein</fullName>
    </submittedName>
</protein>
<dbReference type="AlphaFoldDB" id="A0A1N6M226"/>
<reference evidence="2 3" key="1">
    <citation type="submission" date="2016-12" db="EMBL/GenBank/DDBJ databases">
        <authorList>
            <person name="Song W.-J."/>
            <person name="Kurnit D.M."/>
        </authorList>
    </citation>
    <scope>NUCLEOTIDE SEQUENCE [LARGE SCALE GENOMIC DNA]</scope>
    <source>
        <strain evidence="2 3">CECT 9026</strain>
    </source>
</reference>
<reference evidence="1" key="2">
    <citation type="submission" date="2019-11" db="EMBL/GenBank/DDBJ databases">
        <authorList>
            <person name="January G."/>
            <person name="Bunk B."/>
        </authorList>
    </citation>
    <scope>NUCLEOTIDE SEQUENCE</scope>
    <source>
        <strain evidence="1">3.6</strain>
    </source>
</reference>
<reference evidence="1 4" key="3">
    <citation type="journal article" date="2020" name="J. Nat. Prod.">
        <title>Genomics-Metabolomics Profiling Disclosed Marine Vibrio spartinae 3.6 as a Producer of a New Branched Side Chain Prodigiosin.</title>
        <authorList>
            <person name="Vitale G.A."/>
            <person name="Sciarretta M."/>
            <person name="Palma Esposito F."/>
            <person name="January G.G."/>
            <person name="Giaccio M."/>
            <person name="Bunk B."/>
            <person name="Sproer C."/>
            <person name="Bajerski F."/>
            <person name="Power D."/>
            <person name="Festa C."/>
            <person name="Monti M.C."/>
            <person name="D'Auria M.V."/>
            <person name="de Pascale D."/>
        </authorList>
    </citation>
    <scope>NUCLEOTIDE SEQUENCE [LARGE SCALE GENOMIC DNA]</scope>
    <source>
        <strain evidence="1 4">3.6</strain>
    </source>
</reference>
<accession>A0A1N6M226</accession>
<evidence type="ECO:0000313" key="1">
    <source>
        <dbReference type="EMBL" id="QMV16112.1"/>
    </source>
</evidence>
<sequence>MQLASIFLIEGITSVVFEGVTKRCHKMSTIVRKGLVFFNMSYRQCY</sequence>
<proteinExistence type="predicted"/>
<name>A0A1N6M226_9VIBR</name>
<organism evidence="2 3">
    <name type="scientific">Vibrio spartinae</name>
    <dbReference type="NCBI Taxonomy" id="1918945"/>
    <lineage>
        <taxon>Bacteria</taxon>
        <taxon>Pseudomonadati</taxon>
        <taxon>Pseudomonadota</taxon>
        <taxon>Gammaproteobacteria</taxon>
        <taxon>Vibrionales</taxon>
        <taxon>Vibrionaceae</taxon>
        <taxon>Vibrio</taxon>
    </lineage>
</organism>
<gene>
    <name evidence="2" type="ORF">VSP9026_01107</name>
    <name evidence="1" type="ORF">Vspart_03497</name>
</gene>
<dbReference type="Proteomes" id="UP000184774">
    <property type="component" value="Unassembled WGS sequence"/>
</dbReference>
<keyword evidence="4" id="KW-1185">Reference proteome</keyword>
<dbReference type="EMBL" id="CP046269">
    <property type="protein sequence ID" value="QMV16112.1"/>
    <property type="molecule type" value="Genomic_DNA"/>
</dbReference>